<name>A0A1V1P9D7_9BACT</name>
<dbReference type="PANTHER" id="PTHR43852:SF3">
    <property type="entry name" value="NUCLEOTIDYLTRANSFERASE"/>
    <property type="match status" value="1"/>
</dbReference>
<accession>A0A1V1P9D7</accession>
<dbReference type="InterPro" id="IPR041633">
    <property type="entry name" value="Polbeta"/>
</dbReference>
<dbReference type="SUPFAM" id="SSF81301">
    <property type="entry name" value="Nucleotidyltransferase"/>
    <property type="match status" value="1"/>
</dbReference>
<dbReference type="Pfam" id="PF18765">
    <property type="entry name" value="Polbeta"/>
    <property type="match status" value="1"/>
</dbReference>
<keyword evidence="2" id="KW-0808">Transferase</keyword>
<feature type="domain" description="Polymerase beta nucleotidyltransferase" evidence="1">
    <location>
        <begin position="29"/>
        <end position="123"/>
    </location>
</feature>
<evidence type="ECO:0000259" key="1">
    <source>
        <dbReference type="Pfam" id="PF18765"/>
    </source>
</evidence>
<dbReference type="AlphaFoldDB" id="A0A1V1P9D7"/>
<dbReference type="Gene3D" id="3.30.460.10">
    <property type="entry name" value="Beta Polymerase, domain 2"/>
    <property type="match status" value="1"/>
</dbReference>
<dbReference type="InterPro" id="IPR052930">
    <property type="entry name" value="TA_antitoxin_MntA"/>
</dbReference>
<proteinExistence type="predicted"/>
<organism evidence="2 3">
    <name type="scientific">Candidatus Magnetoglobus multicellularis str. Araruama</name>
    <dbReference type="NCBI Taxonomy" id="890399"/>
    <lineage>
        <taxon>Bacteria</taxon>
        <taxon>Pseudomonadati</taxon>
        <taxon>Thermodesulfobacteriota</taxon>
        <taxon>Desulfobacteria</taxon>
        <taxon>Desulfobacterales</taxon>
        <taxon>Desulfobacteraceae</taxon>
        <taxon>Candidatus Magnetoglobus</taxon>
    </lineage>
</organism>
<dbReference type="EMBL" id="ATBP01000259">
    <property type="protein sequence ID" value="ETR71512.1"/>
    <property type="molecule type" value="Genomic_DNA"/>
</dbReference>
<reference evidence="3" key="1">
    <citation type="submission" date="2012-11" db="EMBL/GenBank/DDBJ databases">
        <authorList>
            <person name="Lucero-Rivera Y.E."/>
            <person name="Tovar-Ramirez D."/>
        </authorList>
    </citation>
    <scope>NUCLEOTIDE SEQUENCE [LARGE SCALE GENOMIC DNA]</scope>
    <source>
        <strain evidence="3">Araruama</strain>
    </source>
</reference>
<gene>
    <name evidence="2" type="ORF">OMM_08076</name>
</gene>
<dbReference type="InterPro" id="IPR043519">
    <property type="entry name" value="NT_sf"/>
</dbReference>
<dbReference type="PANTHER" id="PTHR43852">
    <property type="entry name" value="NUCLEOTIDYLTRANSFERASE"/>
    <property type="match status" value="1"/>
</dbReference>
<sequence length="143" mass="16349">MLNIKKPQEPENNFQLTLPKNSIYINADKLKDTIISYNEIEAAYIFGSAVRCEPVVNDLDLLILAASNANVHKLYFNLVHNIANDQKIPESQIDILFFDIHLADPFILDQAINTGVLLYNKNEKLLTDRIEALSLFLLKMNLY</sequence>
<evidence type="ECO:0000313" key="2">
    <source>
        <dbReference type="EMBL" id="ETR71512.1"/>
    </source>
</evidence>
<comment type="caution">
    <text evidence="2">The sequence shown here is derived from an EMBL/GenBank/DDBJ whole genome shotgun (WGS) entry which is preliminary data.</text>
</comment>
<protein>
    <submittedName>
        <fullName evidence="2">Nucleotidyltransferase</fullName>
    </submittedName>
</protein>
<dbReference type="Proteomes" id="UP000189670">
    <property type="component" value="Unassembled WGS sequence"/>
</dbReference>
<evidence type="ECO:0000313" key="3">
    <source>
        <dbReference type="Proteomes" id="UP000189670"/>
    </source>
</evidence>
<dbReference type="GO" id="GO:0016740">
    <property type="term" value="F:transferase activity"/>
    <property type="evidence" value="ECO:0007669"/>
    <property type="project" value="UniProtKB-KW"/>
</dbReference>